<comment type="function">
    <text evidence="5">NDH-1 shuttles electrons from NAD(P)H, via FMN and iron-sulfur (Fe-S) centers, to quinones in the respiratory chain. The immediate electron acceptor for the enzyme in this species is believed to be plastoquinone. Couples the redox reaction to proton translocation (for every two electrons transferred, four hydrogen ions are translocated across the cytoplasmic membrane), and thus conserves the redox energy in a proton gradient.</text>
</comment>
<dbReference type="Gene3D" id="1.20.5.2700">
    <property type="match status" value="1"/>
</dbReference>
<protein>
    <submittedName>
        <fullName evidence="10">NAD(P)H-quinone oxidoreductase subunit F</fullName>
        <ecNumber evidence="10">1.6.5.3</ecNumber>
    </submittedName>
</protein>
<dbReference type="GO" id="GO:0016020">
    <property type="term" value="C:membrane"/>
    <property type="evidence" value="ECO:0007669"/>
    <property type="project" value="UniProtKB-SubCell"/>
</dbReference>
<dbReference type="InterPro" id="IPR003945">
    <property type="entry name" value="NU5C-like"/>
</dbReference>
<dbReference type="InterPro" id="IPR001750">
    <property type="entry name" value="ND/Mrp_TM"/>
</dbReference>
<evidence type="ECO:0000256" key="3">
    <source>
        <dbReference type="ARBA" id="ARBA00022989"/>
    </source>
</evidence>
<gene>
    <name evidence="10" type="primary">ndhF-3</name>
    <name evidence="10" type="ORF">GlitD10_1517</name>
</gene>
<feature type="domain" description="NADH:quinone oxidoreductase/Mrp antiporter transmembrane" evidence="8">
    <location>
        <begin position="141"/>
        <end position="429"/>
    </location>
</feature>
<evidence type="ECO:0000259" key="8">
    <source>
        <dbReference type="Pfam" id="PF00361"/>
    </source>
</evidence>
<organism evidence="10 11">
    <name type="scientific">Gloeomargarita lithophora Alchichica-D10</name>
    <dbReference type="NCBI Taxonomy" id="1188229"/>
    <lineage>
        <taxon>Bacteria</taxon>
        <taxon>Bacillati</taxon>
        <taxon>Cyanobacteriota</taxon>
        <taxon>Cyanophyceae</taxon>
        <taxon>Gloeomargaritales</taxon>
        <taxon>Gloeomargaritaceae</taxon>
        <taxon>Gloeomargarita</taxon>
    </lineage>
</organism>
<name>A0A1J0AD51_9CYAN</name>
<dbReference type="InterPro" id="IPR010217">
    <property type="entry name" value="NU5C2"/>
</dbReference>
<dbReference type="NCBIfam" id="NF005633">
    <property type="entry name" value="PRK07390.1"/>
    <property type="match status" value="1"/>
</dbReference>
<feature type="transmembrane region" description="Helical" evidence="7">
    <location>
        <begin position="342"/>
        <end position="364"/>
    </location>
</feature>
<feature type="transmembrane region" description="Helical" evidence="7">
    <location>
        <begin position="462"/>
        <end position="489"/>
    </location>
</feature>
<sequence length="614" mass="65958">MLSWFLESVWLVPLYPFVGTVIAALWFPGIIRRTGPRPAGYVNALMTGVVLVHGGAALLAVWGREPLYYTVPWLQVAGLDLSLPLVISPVSVTAMVVVLGVNFLAQIYAFGYLENDWGWARFFALMAFFEAGMCALALCDSLFFGYMILELLTLGTYLLVGFWLAQPLAVTGARDAFLTKRVGDLFLLMGVLALWPLAKTWNFTELTAWAQAPTTGEYAQLHPGVLFGVGLALLAGPLGKCAQFPFHLWLDEAMEGLIPATILRNTVVTATGAWVLVKMQPVLALSPGLLNLMVLMGAVTAVGAALIAIAQVDVKRTLSYPVSSYMGLVLVAVGTGHGQTGLLLLLVYGLAAGLPVMAVGNVIWNSITQNVTQLGGLWTRRPITGLSFLVGLAGLVALPPLGGFWVLLQLLTDLGMRSPVLVAVVLGVNGLLTFNFVRVFCLLFGNRPQAMSERSPELHWPFVLPMTVLAGVVLHVPQMLAAAGVLPAWQADGGILLILSTLSGITLASVIYLSPGVSRPITLPWVGLQDWLAQDLYTPRIYKMTVVGLVDVISRLTDVLDRYLVDGLVNLVGLAAIFSGETLKYSTSGKFQWYLLTILLGLGLVVGLMVVTLS</sequence>
<keyword evidence="10" id="KW-0560">Oxidoreductase</keyword>
<dbReference type="KEGG" id="glt:GlitD10_1517"/>
<keyword evidence="4 7" id="KW-0472">Membrane</keyword>
<dbReference type="OrthoDB" id="9807568at2"/>
<feature type="transmembrane region" description="Helical" evidence="7">
    <location>
        <begin position="144"/>
        <end position="165"/>
    </location>
</feature>
<dbReference type="STRING" id="1188229.GlitD10_1517"/>
<evidence type="ECO:0000256" key="1">
    <source>
        <dbReference type="ARBA" id="ARBA00004127"/>
    </source>
</evidence>
<evidence type="ECO:0000313" key="10">
    <source>
        <dbReference type="EMBL" id="APB33840.1"/>
    </source>
</evidence>
<feature type="transmembrane region" description="Helical" evidence="7">
    <location>
        <begin position="177"/>
        <end position="198"/>
    </location>
</feature>
<feature type="transmembrane region" description="Helical" evidence="7">
    <location>
        <begin position="385"/>
        <end position="408"/>
    </location>
</feature>
<feature type="domain" description="NADH-Ubiquinone oxidoreductase (complex I) chain 5 N-terminal" evidence="9">
    <location>
        <begin position="73"/>
        <end position="123"/>
    </location>
</feature>
<dbReference type="EMBL" id="CP017675">
    <property type="protein sequence ID" value="APB33840.1"/>
    <property type="molecule type" value="Genomic_DNA"/>
</dbReference>
<dbReference type="RefSeq" id="WP_071454365.1">
    <property type="nucleotide sequence ID" value="NZ_CP017675.1"/>
</dbReference>
<dbReference type="Pfam" id="PF00361">
    <property type="entry name" value="Proton_antipo_M"/>
    <property type="match status" value="1"/>
</dbReference>
<feature type="transmembrane region" description="Helical" evidence="7">
    <location>
        <begin position="495"/>
        <end position="513"/>
    </location>
</feature>
<dbReference type="Pfam" id="PF00662">
    <property type="entry name" value="Proton_antipo_N"/>
    <property type="match status" value="1"/>
</dbReference>
<keyword evidence="2 6" id="KW-0812">Transmembrane</keyword>
<feature type="transmembrane region" description="Helical" evidence="7">
    <location>
        <begin position="43"/>
        <end position="63"/>
    </location>
</feature>
<evidence type="ECO:0000256" key="2">
    <source>
        <dbReference type="ARBA" id="ARBA00022692"/>
    </source>
</evidence>
<keyword evidence="3 7" id="KW-1133">Transmembrane helix</keyword>
<dbReference type="AlphaFoldDB" id="A0A1J0AD51"/>
<evidence type="ECO:0000313" key="11">
    <source>
        <dbReference type="Proteomes" id="UP000180235"/>
    </source>
</evidence>
<dbReference type="GO" id="GO:0003954">
    <property type="term" value="F:NADH dehydrogenase activity"/>
    <property type="evidence" value="ECO:0007669"/>
    <property type="project" value="TreeGrafter"/>
</dbReference>
<keyword evidence="11" id="KW-1185">Reference proteome</keyword>
<feature type="transmembrane region" description="Helical" evidence="7">
    <location>
        <begin position="218"/>
        <end position="236"/>
    </location>
</feature>
<feature type="transmembrane region" description="Helical" evidence="7">
    <location>
        <begin position="289"/>
        <end position="310"/>
    </location>
</feature>
<evidence type="ECO:0000256" key="4">
    <source>
        <dbReference type="ARBA" id="ARBA00023136"/>
    </source>
</evidence>
<dbReference type="GO" id="GO:0008137">
    <property type="term" value="F:NADH dehydrogenase (ubiquinone) activity"/>
    <property type="evidence" value="ECO:0007669"/>
    <property type="project" value="InterPro"/>
</dbReference>
<feature type="transmembrane region" description="Helical" evidence="7">
    <location>
        <begin position="83"/>
        <end position="105"/>
    </location>
</feature>
<feature type="transmembrane region" description="Helical" evidence="7">
    <location>
        <begin position="420"/>
        <end position="441"/>
    </location>
</feature>
<dbReference type="InterPro" id="IPR001516">
    <property type="entry name" value="Proton_antipo_N"/>
</dbReference>
<dbReference type="PANTHER" id="PTHR42829:SF2">
    <property type="entry name" value="NADH-UBIQUINONE OXIDOREDUCTASE CHAIN 5"/>
    <property type="match status" value="1"/>
</dbReference>
<dbReference type="GO" id="GO:0015990">
    <property type="term" value="P:electron transport coupled proton transport"/>
    <property type="evidence" value="ECO:0007669"/>
    <property type="project" value="TreeGrafter"/>
</dbReference>
<reference evidence="10 11" key="1">
    <citation type="submission" date="2016-10" db="EMBL/GenBank/DDBJ databases">
        <title>Description of Gloeomargarita lithophora gen. nov., sp. nov., a thylakoid-bearing basal-branching cyanobacterium with intracellular carbonates, and proposal for Gloeomargaritales ord. nov.</title>
        <authorList>
            <person name="Moreira D."/>
            <person name="Tavera R."/>
            <person name="Benzerara K."/>
            <person name="Skouri-Panet F."/>
            <person name="Couradeau E."/>
            <person name="Gerard E."/>
            <person name="Loussert C."/>
            <person name="Novelo E."/>
            <person name="Zivanovic Y."/>
            <person name="Lopez-Garcia P."/>
        </authorList>
    </citation>
    <scope>NUCLEOTIDE SEQUENCE [LARGE SCALE GENOMIC DNA]</scope>
    <source>
        <strain evidence="10 11">D10</strain>
    </source>
</reference>
<evidence type="ECO:0000256" key="7">
    <source>
        <dbReference type="SAM" id="Phobius"/>
    </source>
</evidence>
<evidence type="ECO:0000256" key="5">
    <source>
        <dbReference type="ARBA" id="ARBA00025624"/>
    </source>
</evidence>
<accession>A0A1J0AD51</accession>
<dbReference type="NCBIfam" id="TIGR01960">
    <property type="entry name" value="ndhF3_CO2"/>
    <property type="match status" value="1"/>
</dbReference>
<dbReference type="EC" id="1.6.5.3" evidence="10"/>
<feature type="transmembrane region" description="Helical" evidence="7">
    <location>
        <begin position="117"/>
        <end position="138"/>
    </location>
</feature>
<feature type="transmembrane region" description="Helical" evidence="7">
    <location>
        <begin position="12"/>
        <end position="31"/>
    </location>
</feature>
<feature type="transmembrane region" description="Helical" evidence="7">
    <location>
        <begin position="591"/>
        <end position="613"/>
    </location>
</feature>
<dbReference type="GO" id="GO:0042773">
    <property type="term" value="P:ATP synthesis coupled electron transport"/>
    <property type="evidence" value="ECO:0007669"/>
    <property type="project" value="InterPro"/>
</dbReference>
<dbReference type="PRINTS" id="PR01434">
    <property type="entry name" value="NADHDHGNASE5"/>
</dbReference>
<proteinExistence type="predicted"/>
<dbReference type="PANTHER" id="PTHR42829">
    <property type="entry name" value="NADH-UBIQUINONE OXIDOREDUCTASE CHAIN 5"/>
    <property type="match status" value="1"/>
</dbReference>
<comment type="subcellular location">
    <subcellularLocation>
        <location evidence="1">Endomembrane system</location>
        <topology evidence="1">Multi-pass membrane protein</topology>
    </subcellularLocation>
    <subcellularLocation>
        <location evidence="6">Membrane</location>
        <topology evidence="6">Multi-pass membrane protein</topology>
    </subcellularLocation>
</comment>
<evidence type="ECO:0000256" key="6">
    <source>
        <dbReference type="RuleBase" id="RU000320"/>
    </source>
</evidence>
<dbReference type="GO" id="GO:0012505">
    <property type="term" value="C:endomembrane system"/>
    <property type="evidence" value="ECO:0007669"/>
    <property type="project" value="UniProtKB-SubCell"/>
</dbReference>
<evidence type="ECO:0000259" key="9">
    <source>
        <dbReference type="Pfam" id="PF00662"/>
    </source>
</evidence>
<dbReference type="Proteomes" id="UP000180235">
    <property type="component" value="Chromosome"/>
</dbReference>